<evidence type="ECO:0000259" key="8">
    <source>
        <dbReference type="Pfam" id="PF06886"/>
    </source>
</evidence>
<dbReference type="EMBL" id="JACMSC010000002">
    <property type="protein sequence ID" value="KAG6530843.1"/>
    <property type="molecule type" value="Genomic_DNA"/>
</dbReference>
<dbReference type="PANTHER" id="PTHR46372">
    <property type="entry name" value="PROTEIN WVD2-LIKE 3"/>
    <property type="match status" value="1"/>
</dbReference>
<feature type="region of interest" description="Disordered" evidence="7">
    <location>
        <begin position="47"/>
        <end position="78"/>
    </location>
</feature>
<feature type="coiled-coil region" evidence="6">
    <location>
        <begin position="187"/>
        <end position="222"/>
    </location>
</feature>
<feature type="compositionally biased region" description="Polar residues" evidence="7">
    <location>
        <begin position="149"/>
        <end position="170"/>
    </location>
</feature>
<dbReference type="Proteomes" id="UP000734854">
    <property type="component" value="Unassembled WGS sequence"/>
</dbReference>
<feature type="compositionally biased region" description="Basic and acidic residues" evidence="7">
    <location>
        <begin position="270"/>
        <end position="289"/>
    </location>
</feature>
<dbReference type="InterPro" id="IPR044806">
    <property type="entry name" value="WVD2/WDL1-4"/>
</dbReference>
<evidence type="ECO:0000256" key="2">
    <source>
        <dbReference type="ARBA" id="ARBA00005885"/>
    </source>
</evidence>
<name>A0A8J5HQ56_ZINOF</name>
<feature type="compositionally biased region" description="Polar residues" evidence="7">
    <location>
        <begin position="68"/>
        <end position="77"/>
    </location>
</feature>
<evidence type="ECO:0000256" key="7">
    <source>
        <dbReference type="SAM" id="MobiDB-lite"/>
    </source>
</evidence>
<dbReference type="OrthoDB" id="1925970at2759"/>
<dbReference type="InterPro" id="IPR027329">
    <property type="entry name" value="TPX2_C"/>
</dbReference>
<feature type="compositionally biased region" description="Basic residues" evidence="7">
    <location>
        <begin position="253"/>
        <end position="262"/>
    </location>
</feature>
<evidence type="ECO:0000256" key="1">
    <source>
        <dbReference type="ARBA" id="ARBA00004245"/>
    </source>
</evidence>
<feature type="compositionally biased region" description="Basic residues" evidence="7">
    <location>
        <begin position="51"/>
        <end position="63"/>
    </location>
</feature>
<comment type="similarity">
    <text evidence="2">Belongs to the TPX2 family.</text>
</comment>
<evidence type="ECO:0000256" key="5">
    <source>
        <dbReference type="ARBA" id="ARBA00023212"/>
    </source>
</evidence>
<evidence type="ECO:0000256" key="4">
    <source>
        <dbReference type="ARBA" id="ARBA00022701"/>
    </source>
</evidence>
<keyword evidence="3" id="KW-0963">Cytoplasm</keyword>
<keyword evidence="10" id="KW-1185">Reference proteome</keyword>
<sequence>MGMEIIKVASDRESDYAVSIIDENSHEEQEQELSQLSKRCLDDDTIENKHIIHKSSNQRKKAAPKPANSRNAHSNHTVPHPFVLATEKRASGGHNSVISLTVNADKHDTIDDHQSAHIPNYSQRNSLLTSRKPLQLHNAIQADAEDSHSVASATPSVRNLRSNPKTTAATAPTFRCSERADKRKEFYSKLEQKHLALEEEKNQSEARKREEHEAALKELRKSLTFKAQPIPSFYHDGPPPKAELKKVPPTRAKSPKLTRRKSHNDVTPAEPHHCLEAMKKNVKERDSIKSRGTAIGNRSEHSCSHVADGK</sequence>
<evidence type="ECO:0000313" key="10">
    <source>
        <dbReference type="Proteomes" id="UP000734854"/>
    </source>
</evidence>
<feature type="domain" description="TPX2 C-terminal" evidence="8">
    <location>
        <begin position="173"/>
        <end position="247"/>
    </location>
</feature>
<organism evidence="9 10">
    <name type="scientific">Zingiber officinale</name>
    <name type="common">Ginger</name>
    <name type="synonym">Amomum zingiber</name>
    <dbReference type="NCBI Taxonomy" id="94328"/>
    <lineage>
        <taxon>Eukaryota</taxon>
        <taxon>Viridiplantae</taxon>
        <taxon>Streptophyta</taxon>
        <taxon>Embryophyta</taxon>
        <taxon>Tracheophyta</taxon>
        <taxon>Spermatophyta</taxon>
        <taxon>Magnoliopsida</taxon>
        <taxon>Liliopsida</taxon>
        <taxon>Zingiberales</taxon>
        <taxon>Zingiberaceae</taxon>
        <taxon>Zingiber</taxon>
    </lineage>
</organism>
<keyword evidence="5" id="KW-0206">Cytoskeleton</keyword>
<comment type="subcellular location">
    <subcellularLocation>
        <location evidence="1">Cytoplasm</location>
        <location evidence="1">Cytoskeleton</location>
    </subcellularLocation>
</comment>
<comment type="caution">
    <text evidence="9">The sequence shown here is derived from an EMBL/GenBank/DDBJ whole genome shotgun (WGS) entry which is preliminary data.</text>
</comment>
<keyword evidence="6" id="KW-0175">Coiled coil</keyword>
<dbReference type="PANTHER" id="PTHR46372:SF2">
    <property type="entry name" value="PROTEIN WVD2-LIKE 3"/>
    <property type="match status" value="1"/>
</dbReference>
<feature type="compositionally biased region" description="Basic and acidic residues" evidence="7">
    <location>
        <begin position="298"/>
        <end position="310"/>
    </location>
</feature>
<dbReference type="GO" id="GO:0005874">
    <property type="term" value="C:microtubule"/>
    <property type="evidence" value="ECO:0007669"/>
    <property type="project" value="UniProtKB-KW"/>
</dbReference>
<evidence type="ECO:0000256" key="6">
    <source>
        <dbReference type="SAM" id="Coils"/>
    </source>
</evidence>
<keyword evidence="4" id="KW-0493">Microtubule</keyword>
<feature type="region of interest" description="Disordered" evidence="7">
    <location>
        <begin position="143"/>
        <end position="176"/>
    </location>
</feature>
<protein>
    <recommendedName>
        <fullName evidence="8">TPX2 C-terminal domain-containing protein</fullName>
    </recommendedName>
</protein>
<gene>
    <name evidence="9" type="ORF">ZIOFF_004602</name>
</gene>
<evidence type="ECO:0000313" key="9">
    <source>
        <dbReference type="EMBL" id="KAG6530843.1"/>
    </source>
</evidence>
<evidence type="ECO:0000256" key="3">
    <source>
        <dbReference type="ARBA" id="ARBA00022490"/>
    </source>
</evidence>
<proteinExistence type="inferred from homology"/>
<accession>A0A8J5HQ56</accession>
<dbReference type="AlphaFoldDB" id="A0A8J5HQ56"/>
<dbReference type="GO" id="GO:0008017">
    <property type="term" value="F:microtubule binding"/>
    <property type="evidence" value="ECO:0007669"/>
    <property type="project" value="InterPro"/>
</dbReference>
<dbReference type="Pfam" id="PF06886">
    <property type="entry name" value="TPX2"/>
    <property type="match status" value="1"/>
</dbReference>
<dbReference type="GO" id="GO:0000226">
    <property type="term" value="P:microtubule cytoskeleton organization"/>
    <property type="evidence" value="ECO:0007669"/>
    <property type="project" value="InterPro"/>
</dbReference>
<reference evidence="9 10" key="1">
    <citation type="submission" date="2020-08" db="EMBL/GenBank/DDBJ databases">
        <title>Plant Genome Project.</title>
        <authorList>
            <person name="Zhang R.-G."/>
        </authorList>
    </citation>
    <scope>NUCLEOTIDE SEQUENCE [LARGE SCALE GENOMIC DNA]</scope>
    <source>
        <tissue evidence="9">Rhizome</tissue>
    </source>
</reference>
<feature type="region of interest" description="Disordered" evidence="7">
    <location>
        <begin position="230"/>
        <end position="310"/>
    </location>
</feature>